<dbReference type="Pfam" id="PF00583">
    <property type="entry name" value="Acetyltransf_1"/>
    <property type="match status" value="1"/>
</dbReference>
<feature type="domain" description="N-acetyltransferase" evidence="1">
    <location>
        <begin position="1"/>
        <end position="155"/>
    </location>
</feature>
<dbReference type="AlphaFoldDB" id="A0A0Q0XGX1"/>
<reference evidence="2 3" key="1">
    <citation type="submission" date="2015-09" db="EMBL/GenBank/DDBJ databases">
        <title>Heavy metals and arsenic resistance mechanisms in polyextremophilic archaea of the family Ferroplasmaceae.</title>
        <authorList>
            <person name="Bulaev A.G."/>
            <person name="Kanygina A.V."/>
        </authorList>
    </citation>
    <scope>NUCLEOTIDE SEQUENCE [LARGE SCALE GENOMIC DNA]</scope>
    <source>
        <strain evidence="2 3">VT</strain>
    </source>
</reference>
<name>A0A0Q0XGX1_9ARCH</name>
<comment type="caution">
    <text evidence="2">The sequence shown here is derived from an EMBL/GenBank/DDBJ whole genome shotgun (WGS) entry which is preliminary data.</text>
</comment>
<organism evidence="2 3">
    <name type="scientific">Acidiplasma aeolicum</name>
    <dbReference type="NCBI Taxonomy" id="507754"/>
    <lineage>
        <taxon>Archaea</taxon>
        <taxon>Methanobacteriati</taxon>
        <taxon>Thermoplasmatota</taxon>
        <taxon>Thermoplasmata</taxon>
        <taxon>Thermoplasmatales</taxon>
        <taxon>Ferroplasmaceae</taxon>
        <taxon>Acidiplasma</taxon>
    </lineage>
</organism>
<dbReference type="InterPro" id="IPR000182">
    <property type="entry name" value="GNAT_dom"/>
</dbReference>
<dbReference type="GeneID" id="84221704"/>
<dbReference type="EMBL" id="LKBG01000273">
    <property type="protein sequence ID" value="KQB33864.1"/>
    <property type="molecule type" value="Genomic_DNA"/>
</dbReference>
<dbReference type="RefSeq" id="WP_048100864.1">
    <property type="nucleotide sequence ID" value="NZ_JBBYJF010000010.1"/>
</dbReference>
<dbReference type="Gene3D" id="3.40.630.30">
    <property type="match status" value="1"/>
</dbReference>
<dbReference type="OrthoDB" id="55606at2157"/>
<dbReference type="CDD" id="cd04301">
    <property type="entry name" value="NAT_SF"/>
    <property type="match status" value="1"/>
</dbReference>
<evidence type="ECO:0000313" key="3">
    <source>
        <dbReference type="Proteomes" id="UP000050320"/>
    </source>
</evidence>
<dbReference type="PROSITE" id="PS51186">
    <property type="entry name" value="GNAT"/>
    <property type="match status" value="1"/>
</dbReference>
<dbReference type="Proteomes" id="UP000050320">
    <property type="component" value="Unassembled WGS sequence"/>
</dbReference>
<dbReference type="InterPro" id="IPR016181">
    <property type="entry name" value="Acyl_CoA_acyltransferase"/>
</dbReference>
<gene>
    <name evidence="2" type="ORF">AOG54_06400</name>
</gene>
<sequence>MNISPLKIGDECAVRNVAEMSWKYAYKNIYTDEYIDYWINKYYALDNIKNDIEKSINNKILFYGLFDNNLLTGFIEIDKINKIILRFYLMPDYIKKCYGTKLLKTAEEIIRNEKIEKLILYVNKLNSMAISFYKKHGFEITDEDNEDYLMEKYYK</sequence>
<evidence type="ECO:0000259" key="1">
    <source>
        <dbReference type="PROSITE" id="PS51186"/>
    </source>
</evidence>
<keyword evidence="3" id="KW-1185">Reference proteome</keyword>
<protein>
    <recommendedName>
        <fullName evidence="1">N-acetyltransferase domain-containing protein</fullName>
    </recommendedName>
</protein>
<dbReference type="GO" id="GO:0016747">
    <property type="term" value="F:acyltransferase activity, transferring groups other than amino-acyl groups"/>
    <property type="evidence" value="ECO:0007669"/>
    <property type="project" value="InterPro"/>
</dbReference>
<proteinExistence type="predicted"/>
<evidence type="ECO:0000313" key="2">
    <source>
        <dbReference type="EMBL" id="KQB33864.1"/>
    </source>
</evidence>
<accession>A0A0Q0XGX1</accession>
<dbReference type="SUPFAM" id="SSF55729">
    <property type="entry name" value="Acyl-CoA N-acyltransferases (Nat)"/>
    <property type="match status" value="1"/>
</dbReference>